<protein>
    <submittedName>
        <fullName evidence="1">ABC transporter ATP-binding protein/permease</fullName>
    </submittedName>
</protein>
<name>A0AC61MVI9_9FIRM</name>
<gene>
    <name evidence="1" type="ORF">JYE49_11770</name>
</gene>
<sequence length="881" mass="96645">MLVLKNIVKDYAAGDAKVEALRGVDLVFGESEFAAILGPSGCGKTTLLNIIGGLDRYTSGDLIIRGKSTKQFTERDWDTYRNHSVGFVFQSYNLIPHQTVLANVELALTLSGVSREERRTRAVEALEQVGLGDQLKKKPNQLSGGQMQRVAIARALVNNPEVLLADEPTGALDSETSLQVMEILRQVAKDRLVIMVTHNPELADQYATRIIKLLDGKIVSDSAAEGERTGTSEAEQGADSQRKTSMGFLTALNLSLNNLMTKKGRTILTAFAGSIGIIGIALILSLSNGVNRYIERVQRDTLSSYPLQIDERTVDMTDTVAGLMDLDLEGKDRADGKVYSGSRMTQLMSSWMSGVTENDLAGFKAWLEDPANDIERYVSGISYEYNTPLLLYRTDLEIPIQVNPSTVMESSGMADMMSLMGSGTGIQETMMNTTARRMNVFTPLLNNDELLKSQYAVLAGRLPEAKDEVVIVLNSRNELSDYTLYSLGLRDQSELKEQFDQLMRGVAIETEDLEFSYEELMNMRFRMLLNTDVYTRSGTLWTDSSGDAEYMARKLEEAMELKIVGIVKPAKSGLTSESGGIGYRTELVDYLLAQVRDSEIAREQLANQETDVFTGQPFSAVAQDALSLLDSMEVEDFMEMLESRGLIPSGMIPKEYRPFLTKDLLKQFVGQGVMMISGNTLEANLEKMGISDPDKPASVYIYPKDFESKNRITEKIEAYNAQVGEEHAVRYTDYVGLMMDSVTTIVNAISYVLVAFVAISLVVSSIMIGIITYISVLERTKEIGILRAIGASRRDVSRVFNAETLIVGFAAGVIGILVTLGLTVIANIILSGLTGIPDIAALPPMAGVILVAISMLLTLIAGIIPSRIASRKDPVVALRTE</sequence>
<keyword evidence="2" id="KW-1185">Reference proteome</keyword>
<dbReference type="Proteomes" id="UP000682782">
    <property type="component" value="Chromosome"/>
</dbReference>
<accession>A0AC61MVI9</accession>
<keyword evidence="1" id="KW-0067">ATP-binding</keyword>
<reference evidence="1" key="1">
    <citation type="submission" date="2021-01" db="EMBL/GenBank/DDBJ databases">
        <title>Complete genome sequence of Clostridiales bacterium R-7.</title>
        <authorList>
            <person name="Mahoney-Kurpe S.C."/>
            <person name="Palevich N."/>
            <person name="Koike S."/>
            <person name="Moon C.D."/>
            <person name="Attwood G.T."/>
        </authorList>
    </citation>
    <scope>NUCLEOTIDE SEQUENCE</scope>
    <source>
        <strain evidence="1">R-7</strain>
    </source>
</reference>
<evidence type="ECO:0000313" key="1">
    <source>
        <dbReference type="EMBL" id="QUC66530.1"/>
    </source>
</evidence>
<evidence type="ECO:0000313" key="2">
    <source>
        <dbReference type="Proteomes" id="UP000682782"/>
    </source>
</evidence>
<proteinExistence type="predicted"/>
<dbReference type="EMBL" id="CP068393">
    <property type="protein sequence ID" value="QUC66530.1"/>
    <property type="molecule type" value="Genomic_DNA"/>
</dbReference>
<keyword evidence="1" id="KW-0547">Nucleotide-binding</keyword>
<organism evidence="1 2">
    <name type="scientific">Aristaeella hokkaidonensis</name>
    <dbReference type="NCBI Taxonomy" id="3046382"/>
    <lineage>
        <taxon>Bacteria</taxon>
        <taxon>Bacillati</taxon>
        <taxon>Bacillota</taxon>
        <taxon>Clostridia</taxon>
        <taxon>Eubacteriales</taxon>
        <taxon>Aristaeellaceae</taxon>
        <taxon>Aristaeella</taxon>
    </lineage>
</organism>